<organism evidence="2 3">
    <name type="scientific">Actinoallomurus liliacearum</name>
    <dbReference type="NCBI Taxonomy" id="1080073"/>
    <lineage>
        <taxon>Bacteria</taxon>
        <taxon>Bacillati</taxon>
        <taxon>Actinomycetota</taxon>
        <taxon>Actinomycetes</taxon>
        <taxon>Streptosporangiales</taxon>
        <taxon>Thermomonosporaceae</taxon>
        <taxon>Actinoallomurus</taxon>
    </lineage>
</organism>
<protein>
    <submittedName>
        <fullName evidence="2">PQQ-binding-like beta-propeller repeat protein</fullName>
    </submittedName>
</protein>
<evidence type="ECO:0000259" key="1">
    <source>
        <dbReference type="Pfam" id="PF13360"/>
    </source>
</evidence>
<accession>A0ABP8THQ8</accession>
<dbReference type="InterPro" id="IPR002372">
    <property type="entry name" value="PQQ_rpt_dom"/>
</dbReference>
<dbReference type="Pfam" id="PF13360">
    <property type="entry name" value="PQQ_2"/>
    <property type="match status" value="1"/>
</dbReference>
<proteinExistence type="predicted"/>
<dbReference type="Proteomes" id="UP001500212">
    <property type="component" value="Unassembled WGS sequence"/>
</dbReference>
<dbReference type="SUPFAM" id="SSF50998">
    <property type="entry name" value="Quinoprotein alcohol dehydrogenase-like"/>
    <property type="match status" value="1"/>
</dbReference>
<keyword evidence="3" id="KW-1185">Reference proteome</keyword>
<name>A0ABP8THQ8_9ACTN</name>
<feature type="domain" description="Pyrrolo-quinoline quinone repeat" evidence="1">
    <location>
        <begin position="7"/>
        <end position="184"/>
    </location>
</feature>
<dbReference type="InterPro" id="IPR015943">
    <property type="entry name" value="WD40/YVTN_repeat-like_dom_sf"/>
</dbReference>
<sequence length="413" mass="43636">MRPAAWQDPAAGAVGRPAIGGGVTAVPSLGADGRLRTLVLDLASGRRLWSRPATTAGRPADLGVTPAAVAGAPDRPVVVSAEPRASGAAVVGRYARDGRELWARAVGTTFGPARCGDAICLSEFTARKDARFAVVETATGATSWTMPGIAEVEWADDRRVVVFRIAGHPVVEARDLGTGRLLWSFSVEEALGRPVDLSGGWSFGVLDDRLIGYLAPYRARDDAPLSAFGFFAVGLDDGRPRWVHRRSLRVYPSASPAVALITRDVDSRDRDGGFAQLDPRTGRTVATVPAPPDAGGDWWPAFPADLSALGLLRPGHAGRAYDLRTGHRIAGHVRAWSYCTVGPTPLRISGNPGFLPVPALCPYDLSTGRRPSAAGPPPGWYTGSVTGWRVWRDERGGLHGRHDASGTVPGMLG</sequence>
<reference evidence="3" key="1">
    <citation type="journal article" date="2019" name="Int. J. Syst. Evol. Microbiol.">
        <title>The Global Catalogue of Microorganisms (GCM) 10K type strain sequencing project: providing services to taxonomists for standard genome sequencing and annotation.</title>
        <authorList>
            <consortium name="The Broad Institute Genomics Platform"/>
            <consortium name="The Broad Institute Genome Sequencing Center for Infectious Disease"/>
            <person name="Wu L."/>
            <person name="Ma J."/>
        </authorList>
    </citation>
    <scope>NUCLEOTIDE SEQUENCE [LARGE SCALE GENOMIC DNA]</scope>
    <source>
        <strain evidence="3">JCM 17938</strain>
    </source>
</reference>
<dbReference type="Gene3D" id="2.130.10.10">
    <property type="entry name" value="YVTN repeat-like/Quinoprotein amine dehydrogenase"/>
    <property type="match status" value="1"/>
</dbReference>
<evidence type="ECO:0000313" key="2">
    <source>
        <dbReference type="EMBL" id="GAA4608585.1"/>
    </source>
</evidence>
<evidence type="ECO:0000313" key="3">
    <source>
        <dbReference type="Proteomes" id="UP001500212"/>
    </source>
</evidence>
<comment type="caution">
    <text evidence="2">The sequence shown here is derived from an EMBL/GenBank/DDBJ whole genome shotgun (WGS) entry which is preliminary data.</text>
</comment>
<dbReference type="InterPro" id="IPR011047">
    <property type="entry name" value="Quinoprotein_ADH-like_sf"/>
</dbReference>
<dbReference type="EMBL" id="BAABHJ010000008">
    <property type="protein sequence ID" value="GAA4608585.1"/>
    <property type="molecule type" value="Genomic_DNA"/>
</dbReference>
<gene>
    <name evidence="2" type="ORF">GCM10023195_33780</name>
</gene>